<gene>
    <name evidence="1" type="ORF">DSM106972_015130</name>
</gene>
<evidence type="ECO:0000313" key="2">
    <source>
        <dbReference type="Proteomes" id="UP000271624"/>
    </source>
</evidence>
<proteinExistence type="predicted"/>
<sequence length="261" mass="29340">MFALSRQFVGTSLATLLCVIGVTSLQYPRMNKMLATKQGLSSEALERDVLAEKARLNLLEKIPSFGYDNLLANWMYLSFLQYFGDDEVRAKTGYALSPEYFEIILKHDPRFRLAYLALSTSTSMYAAMPERSVKITEQGLKKLTPWAPLDSYYVWRYKGVDELLFLGNSQAARKSFQSAADWASKHSDEDSKLSASISQGTANFLARNPNSKRAQISAWGMVLQNQIDKETEKRAIRAIEALGGQVVNTPQGNQIKFPQND</sequence>
<name>A0A3S1CS52_9CYAN</name>
<organism evidence="1 2">
    <name type="scientific">Dulcicalothrix desertica PCC 7102</name>
    <dbReference type="NCBI Taxonomy" id="232991"/>
    <lineage>
        <taxon>Bacteria</taxon>
        <taxon>Bacillati</taxon>
        <taxon>Cyanobacteriota</taxon>
        <taxon>Cyanophyceae</taxon>
        <taxon>Nostocales</taxon>
        <taxon>Calotrichaceae</taxon>
        <taxon>Dulcicalothrix</taxon>
    </lineage>
</organism>
<reference evidence="1" key="1">
    <citation type="submission" date="2018-12" db="EMBL/GenBank/DDBJ databases">
        <authorList>
            <person name="Will S."/>
            <person name="Neumann-Schaal M."/>
            <person name="Henke P."/>
        </authorList>
    </citation>
    <scope>NUCLEOTIDE SEQUENCE</scope>
    <source>
        <strain evidence="1">PCC 7102</strain>
    </source>
</reference>
<evidence type="ECO:0000313" key="1">
    <source>
        <dbReference type="EMBL" id="RUT08345.1"/>
    </source>
</evidence>
<reference evidence="1" key="2">
    <citation type="journal article" date="2019" name="Genome Biol. Evol.">
        <title>Day and night: Metabolic profiles and evolutionary relationships of six axenic non-marine cyanobacteria.</title>
        <authorList>
            <person name="Will S.E."/>
            <person name="Henke P."/>
            <person name="Boedeker C."/>
            <person name="Huang S."/>
            <person name="Brinkmann H."/>
            <person name="Rohde M."/>
            <person name="Jarek M."/>
            <person name="Friedl T."/>
            <person name="Seufert S."/>
            <person name="Schumacher M."/>
            <person name="Overmann J."/>
            <person name="Neumann-Schaal M."/>
            <person name="Petersen J."/>
        </authorList>
    </citation>
    <scope>NUCLEOTIDE SEQUENCE [LARGE SCALE GENOMIC DNA]</scope>
    <source>
        <strain evidence="1">PCC 7102</strain>
    </source>
</reference>
<dbReference type="EMBL" id="RSCL01000003">
    <property type="protein sequence ID" value="RUT08345.1"/>
    <property type="molecule type" value="Genomic_DNA"/>
</dbReference>
<comment type="caution">
    <text evidence="1">The sequence shown here is derived from an EMBL/GenBank/DDBJ whole genome shotgun (WGS) entry which is preliminary data.</text>
</comment>
<dbReference type="RefSeq" id="WP_127080161.1">
    <property type="nucleotide sequence ID" value="NZ_RSCL01000003.1"/>
</dbReference>
<dbReference type="OrthoDB" id="480631at2"/>
<dbReference type="AlphaFoldDB" id="A0A3S1CS52"/>
<keyword evidence="2" id="KW-1185">Reference proteome</keyword>
<protein>
    <submittedName>
        <fullName evidence="1">Uncharacterized protein</fullName>
    </submittedName>
</protein>
<dbReference type="Proteomes" id="UP000271624">
    <property type="component" value="Unassembled WGS sequence"/>
</dbReference>
<accession>A0A3S1CS52</accession>